<feature type="compositionally biased region" description="Polar residues" evidence="1">
    <location>
        <begin position="118"/>
        <end position="130"/>
    </location>
</feature>
<keyword evidence="3" id="KW-1185">Reference proteome</keyword>
<dbReference type="EMBL" id="JAAAUQ010000004">
    <property type="protein sequence ID" value="KAF9157037.1"/>
    <property type="molecule type" value="Genomic_DNA"/>
</dbReference>
<feature type="region of interest" description="Disordered" evidence="1">
    <location>
        <begin position="415"/>
        <end position="437"/>
    </location>
</feature>
<feature type="compositionally biased region" description="Polar residues" evidence="1">
    <location>
        <begin position="768"/>
        <end position="783"/>
    </location>
</feature>
<evidence type="ECO:0000313" key="3">
    <source>
        <dbReference type="Proteomes" id="UP000748756"/>
    </source>
</evidence>
<feature type="region of interest" description="Disordered" evidence="1">
    <location>
        <begin position="281"/>
        <end position="316"/>
    </location>
</feature>
<name>A0A9P5VFV4_9FUNG</name>
<evidence type="ECO:0008006" key="4">
    <source>
        <dbReference type="Google" id="ProtNLM"/>
    </source>
</evidence>
<feature type="region of interest" description="Disordered" evidence="1">
    <location>
        <begin position="103"/>
        <end position="130"/>
    </location>
</feature>
<organism evidence="2 3">
    <name type="scientific">Linnemannia schmuckeri</name>
    <dbReference type="NCBI Taxonomy" id="64567"/>
    <lineage>
        <taxon>Eukaryota</taxon>
        <taxon>Fungi</taxon>
        <taxon>Fungi incertae sedis</taxon>
        <taxon>Mucoromycota</taxon>
        <taxon>Mortierellomycotina</taxon>
        <taxon>Mortierellomycetes</taxon>
        <taxon>Mortierellales</taxon>
        <taxon>Mortierellaceae</taxon>
        <taxon>Linnemannia</taxon>
    </lineage>
</organism>
<gene>
    <name evidence="2" type="ORF">BG015_007563</name>
</gene>
<feature type="compositionally biased region" description="Basic and acidic residues" evidence="1">
    <location>
        <begin position="415"/>
        <end position="426"/>
    </location>
</feature>
<dbReference type="Proteomes" id="UP000748756">
    <property type="component" value="Unassembled WGS sequence"/>
</dbReference>
<protein>
    <recommendedName>
        <fullName evidence="4">RanBP2-type domain-containing protein</fullName>
    </recommendedName>
</protein>
<proteinExistence type="predicted"/>
<evidence type="ECO:0000313" key="2">
    <source>
        <dbReference type="EMBL" id="KAF9157037.1"/>
    </source>
</evidence>
<feature type="region of interest" description="Disordered" evidence="1">
    <location>
        <begin position="924"/>
        <end position="952"/>
    </location>
</feature>
<feature type="compositionally biased region" description="Polar residues" evidence="1">
    <location>
        <begin position="215"/>
        <end position="225"/>
    </location>
</feature>
<accession>A0A9P5VFV4</accession>
<feature type="compositionally biased region" description="Basic and acidic residues" evidence="1">
    <location>
        <begin position="187"/>
        <end position="196"/>
    </location>
</feature>
<feature type="compositionally biased region" description="Polar residues" evidence="1">
    <location>
        <begin position="427"/>
        <end position="437"/>
    </location>
</feature>
<dbReference type="AlphaFoldDB" id="A0A9P5VFV4"/>
<feature type="region of interest" description="Disordered" evidence="1">
    <location>
        <begin position="758"/>
        <end position="783"/>
    </location>
</feature>
<dbReference type="OrthoDB" id="10590195at2759"/>
<feature type="compositionally biased region" description="Low complexity" evidence="1">
    <location>
        <begin position="863"/>
        <end position="881"/>
    </location>
</feature>
<feature type="compositionally biased region" description="Polar residues" evidence="1">
    <location>
        <begin position="43"/>
        <end position="63"/>
    </location>
</feature>
<feature type="region of interest" description="Disordered" evidence="1">
    <location>
        <begin position="186"/>
        <end position="265"/>
    </location>
</feature>
<sequence>MRAEQTQEPQIQEQSQEQKQTQSQKKWSEKLKSLVSKPVSWLRSPQSGSIDLDTTSSLSNPTCSAERGSRSPMLRIVTRQEEERLSLVARPIRVADCEQGSMYPSLSDYQRTDAGQPEGTSETANQEANVQSADTGIEGAYTNVLLSPGEINIITSKRRQPTTTNPEDLRRLEECLPNIHANLYRPFRQERSRKDSLGQGTQTTESFLGRGHEQVSLTTAASSTHVRSKRHHSQREAHPECTDVVAGVEDEEEESLVRKKHQRRRPLSLYHECEQRVTSKLNKREAYRLPTPEPEDHPLNQSSQVAEEHPKKKRSIRVIPGRFSALDSSDEEEDQREFDRQWAQRKFKGRKLYNPRIDEVIEWTHDKDWKPVSLETWRCPACDQRTWKSDECCKFCNAPRPGPRIPNTTPISKLRAMEQKKSDNREPSTPSLGVSTSSATAPIYTAEAPASIPTTTTTLFPLSFYGASSGSAIGSSQIAPTSTTAASTTTLAPMMSNAGSMLGLVTGSSGGIQVNPGIFPIQVAPVTLSQTSTVTAISLATSNVVSTASFNFSMASSSSHIPQPVQRMFQFGGFNAPMTFSFSPTLTTQASTNTSSTPSNVWGLPNAGTTTAAPATSMTAVPLTFNPFFAVSSAIIAPSVSVSMPSVTGVTALSTAPSAGLDSVTAPGPTPGATNPSFATAPTTAVAMTIPSAGINQNTLSSQSTIAASPLGRTIAPVADTARAGPTTLSFFDPASTSSTSARHNFFSGVPPLGVTASTPSPPALSRLGSSRTSGFGPMSSSANATFNMNQQANARSTSTLLSLGFGAAAQGPSLGFGAAAQTWNMNKATGITRIFGNVPSLSTNPWASNSLASRSGFGSSGYSSTLTSPSASPQTAKFGSGASGGMSGMQALLRLGASVGILGNMTAGTGLKGGFDFTVGPGASSKAKKAKLTSPTGTRKPYGRQSGRKRK</sequence>
<evidence type="ECO:0000256" key="1">
    <source>
        <dbReference type="SAM" id="MobiDB-lite"/>
    </source>
</evidence>
<feature type="compositionally biased region" description="Low complexity" evidence="1">
    <location>
        <begin position="1"/>
        <end position="25"/>
    </location>
</feature>
<feature type="region of interest" description="Disordered" evidence="1">
    <location>
        <begin position="1"/>
        <end position="76"/>
    </location>
</feature>
<feature type="region of interest" description="Disordered" evidence="1">
    <location>
        <begin position="863"/>
        <end position="884"/>
    </location>
</feature>
<reference evidence="2" key="1">
    <citation type="journal article" date="2020" name="Fungal Divers.">
        <title>Resolving the Mortierellaceae phylogeny through synthesis of multi-gene phylogenetics and phylogenomics.</title>
        <authorList>
            <person name="Vandepol N."/>
            <person name="Liber J."/>
            <person name="Desiro A."/>
            <person name="Na H."/>
            <person name="Kennedy M."/>
            <person name="Barry K."/>
            <person name="Grigoriev I.V."/>
            <person name="Miller A.N."/>
            <person name="O'Donnell K."/>
            <person name="Stajich J.E."/>
            <person name="Bonito G."/>
        </authorList>
    </citation>
    <scope>NUCLEOTIDE SEQUENCE</scope>
    <source>
        <strain evidence="2">NRRL 6426</strain>
    </source>
</reference>
<comment type="caution">
    <text evidence="2">The sequence shown here is derived from an EMBL/GenBank/DDBJ whole genome shotgun (WGS) entry which is preliminary data.</text>
</comment>